<dbReference type="Gene3D" id="3.40.720.10">
    <property type="entry name" value="Alkaline Phosphatase, subunit A"/>
    <property type="match status" value="1"/>
</dbReference>
<reference evidence="4 5" key="1">
    <citation type="submission" date="2021-06" db="EMBL/GenBank/DDBJ databases">
        <title>Whole genome sequences of Flavobacterium sp. KK2020170 and assembly.</title>
        <authorList>
            <person name="Kitahara K."/>
            <person name="Miyoshi S."/>
            <person name="Uesaka K."/>
        </authorList>
    </citation>
    <scope>NUCLEOTIDE SEQUENCE [LARGE SCALE GENOMIC DNA]</scope>
    <source>
        <strain evidence="4 5">KK2020170</strain>
    </source>
</reference>
<evidence type="ECO:0000259" key="3">
    <source>
        <dbReference type="Pfam" id="PF11893"/>
    </source>
</evidence>
<feature type="transmembrane region" description="Helical" evidence="1">
    <location>
        <begin position="72"/>
        <end position="94"/>
    </location>
</feature>
<protein>
    <submittedName>
        <fullName evidence="4">Choline-sulfatase</fullName>
    </submittedName>
</protein>
<keyword evidence="5" id="KW-1185">Reference proteome</keyword>
<gene>
    <name evidence="4" type="ORF">KK2020170_15360</name>
</gene>
<dbReference type="InterPro" id="IPR000917">
    <property type="entry name" value="Sulfatase_N"/>
</dbReference>
<dbReference type="Proteomes" id="UP000825258">
    <property type="component" value="Chromosome"/>
</dbReference>
<organism evidence="4 5">
    <name type="scientific">Flavobacterium okayamense</name>
    <dbReference type="NCBI Taxonomy" id="2830782"/>
    <lineage>
        <taxon>Bacteria</taxon>
        <taxon>Pseudomonadati</taxon>
        <taxon>Bacteroidota</taxon>
        <taxon>Flavobacteriia</taxon>
        <taxon>Flavobacteriales</taxon>
        <taxon>Flavobacteriaceae</taxon>
        <taxon>Flavobacterium</taxon>
    </lineage>
</organism>
<evidence type="ECO:0000313" key="4">
    <source>
        <dbReference type="EMBL" id="BCY28668.1"/>
    </source>
</evidence>
<dbReference type="EMBL" id="AP024749">
    <property type="protein sequence ID" value="BCY28668.1"/>
    <property type="molecule type" value="Genomic_DNA"/>
</dbReference>
<dbReference type="InterPro" id="IPR024588">
    <property type="entry name" value="YejM_N"/>
</dbReference>
<name>A0ABN6HW86_9FLAO</name>
<dbReference type="InterPro" id="IPR017850">
    <property type="entry name" value="Alkaline_phosphatase_core_sf"/>
</dbReference>
<keyword evidence="1" id="KW-0812">Transmembrane</keyword>
<dbReference type="CDD" id="cd16148">
    <property type="entry name" value="sulfatase_like"/>
    <property type="match status" value="1"/>
</dbReference>
<keyword evidence="1" id="KW-1133">Transmembrane helix</keyword>
<evidence type="ECO:0000259" key="2">
    <source>
        <dbReference type="Pfam" id="PF00884"/>
    </source>
</evidence>
<evidence type="ECO:0000313" key="5">
    <source>
        <dbReference type="Proteomes" id="UP000825258"/>
    </source>
</evidence>
<dbReference type="InterPro" id="IPR052701">
    <property type="entry name" value="GAG_Ulvan_Degrading_Sulfatases"/>
</dbReference>
<sequence length="521" mass="60240">MIYIKVDALIFSQFKYHLSPVVFNLVFGKKSGDIFQFSLQNKITFGSIVLIIILAQFLFLKIANNLSKRTFYFKATLISFLFLTITSNFIHAWGDANYNSFIMQYKQALPVYFPLTADTLLAKLDMVDEEASKKKENLLFDKNSGIVNYPLSKIKSTPLNHKRNILFIVIDTWRFDCISPEITPNIYNFSKESNVFENHRSGSNMTTGGIFSMFYGIPATYFMSFTTARKSPVFINELQKNNYQLKIYSSSTLENPPFNLNVFSSVDNLRTDSKGDSPSERDLSITKEWLADIDNLDNSKPFFGFLFYDSAHGFSIPKNYKTKFNPTLQEPDYLAINGDYNPEKLINLYKNSIYYVDELVGQVINQLKEKNLLENTTIIITGDHGQEFNDNKKGHWLHGGNFSDYQIKVPFIYYDGKTKKTYTHNTFHYDLAPTLCKDMLNVQNEIMDYSIGKNLFDTKKRDWFICGYNQKYSIICNSLITNISESGSYQTLDKNLNLTDEDLDVTILKDAFEINSRFYKK</sequence>
<keyword evidence="1" id="KW-0472">Membrane</keyword>
<proteinExistence type="predicted"/>
<dbReference type="PANTHER" id="PTHR43751">
    <property type="entry name" value="SULFATASE"/>
    <property type="match status" value="1"/>
</dbReference>
<accession>A0ABN6HW86</accession>
<evidence type="ECO:0000256" key="1">
    <source>
        <dbReference type="SAM" id="Phobius"/>
    </source>
</evidence>
<feature type="domain" description="Inner membrane protein YejM N-terminal" evidence="3">
    <location>
        <begin position="5"/>
        <end position="155"/>
    </location>
</feature>
<dbReference type="Pfam" id="PF11893">
    <property type="entry name" value="DUF3413"/>
    <property type="match status" value="1"/>
</dbReference>
<dbReference type="PANTHER" id="PTHR43751:SF3">
    <property type="entry name" value="SULFATASE N-TERMINAL DOMAIN-CONTAINING PROTEIN"/>
    <property type="match status" value="1"/>
</dbReference>
<feature type="transmembrane region" description="Helical" evidence="1">
    <location>
        <begin position="43"/>
        <end position="60"/>
    </location>
</feature>
<dbReference type="SUPFAM" id="SSF53649">
    <property type="entry name" value="Alkaline phosphatase-like"/>
    <property type="match status" value="1"/>
</dbReference>
<feature type="domain" description="Sulfatase N-terminal" evidence="2">
    <location>
        <begin position="163"/>
        <end position="436"/>
    </location>
</feature>
<dbReference type="Pfam" id="PF00884">
    <property type="entry name" value="Sulfatase"/>
    <property type="match status" value="1"/>
</dbReference>